<dbReference type="PRINTS" id="PR00420">
    <property type="entry name" value="RNGMNOXGNASE"/>
</dbReference>
<dbReference type="Gene3D" id="3.50.50.60">
    <property type="entry name" value="FAD/NAD(P)-binding domain"/>
    <property type="match status" value="1"/>
</dbReference>
<proteinExistence type="predicted"/>
<evidence type="ECO:0000256" key="5">
    <source>
        <dbReference type="ARBA" id="ARBA00023002"/>
    </source>
</evidence>
<gene>
    <name evidence="8" type="ORF">SLS62_004654</name>
</gene>
<evidence type="ECO:0000256" key="4">
    <source>
        <dbReference type="ARBA" id="ARBA00022827"/>
    </source>
</evidence>
<dbReference type="Proteomes" id="UP001320420">
    <property type="component" value="Unassembled WGS sequence"/>
</dbReference>
<evidence type="ECO:0000313" key="9">
    <source>
        <dbReference type="Proteomes" id="UP001320420"/>
    </source>
</evidence>
<evidence type="ECO:0000256" key="2">
    <source>
        <dbReference type="ARBA" id="ARBA00005179"/>
    </source>
</evidence>
<protein>
    <recommendedName>
        <fullName evidence="7">FAD-binding domain-containing protein</fullName>
    </recommendedName>
</protein>
<dbReference type="InterPro" id="IPR036188">
    <property type="entry name" value="FAD/NAD-bd_sf"/>
</dbReference>
<dbReference type="Pfam" id="PF01494">
    <property type="entry name" value="FAD_binding_3"/>
    <property type="match status" value="1"/>
</dbReference>
<accession>A0AAN9YT62</accession>
<name>A0AAN9YT62_9PEZI</name>
<keyword evidence="3" id="KW-0285">Flavoprotein</keyword>
<evidence type="ECO:0000256" key="1">
    <source>
        <dbReference type="ARBA" id="ARBA00001974"/>
    </source>
</evidence>
<keyword evidence="5" id="KW-0560">Oxidoreductase</keyword>
<dbReference type="GO" id="GO:0016709">
    <property type="term" value="F:oxidoreductase activity, acting on paired donors, with incorporation or reduction of molecular oxygen, NAD(P)H as one donor, and incorporation of one atom of oxygen"/>
    <property type="evidence" value="ECO:0007669"/>
    <property type="project" value="UniProtKB-ARBA"/>
</dbReference>
<evidence type="ECO:0000256" key="6">
    <source>
        <dbReference type="SAM" id="MobiDB-lite"/>
    </source>
</evidence>
<dbReference type="Gene3D" id="3.30.70.2450">
    <property type="match status" value="1"/>
</dbReference>
<comment type="pathway">
    <text evidence="2">Secondary metabolite biosynthesis.</text>
</comment>
<evidence type="ECO:0000313" key="8">
    <source>
        <dbReference type="EMBL" id="KAK7753364.1"/>
    </source>
</evidence>
<feature type="domain" description="FAD-binding" evidence="7">
    <location>
        <begin position="9"/>
        <end position="419"/>
    </location>
</feature>
<dbReference type="InterPro" id="IPR050641">
    <property type="entry name" value="RIFMO-like"/>
</dbReference>
<dbReference type="EMBL" id="JAKJXP020000029">
    <property type="protein sequence ID" value="KAK7753364.1"/>
    <property type="molecule type" value="Genomic_DNA"/>
</dbReference>
<sequence length="623" mass="67718">MQMPKQSTTDVLIVGGGPTGLALGLELAAQGGRIRFRIVDKALGRSDKSRALVIQPRTLELLNRHRHLHLGNSASSGDDISNTGGIGRSLQSRGNTADGTTIVVSGRAVAGFETRDIAPLPNTAFPLQLIVEQQETERVLDESLAKATAATETGGVKVEWGVEARSIVRDGDGEGVTVTLGKTSSRPRGNGSRGGTKGAEDEDGVEEGEEVEIVHAKFVVGCDGKNSRVRQAAGLTFEGDSYAQDFVLADARVKWNDPARNHNRACLCFGHGLLTVIPLGHDDMVRVVAVRASITNTSDQKDNDKDKTPKLEDFQRYFDSEMLPELGGTLHSATWLARFYLHHRGVDRYLDPSSRRLLVAGDAAHVHSPVGGQGMNTGIQDAVNLGWKLGAVLRGERPPRFLDSYDAERTPVGRRLLETTDRAFAWLTWMHPWFLWLRNALLPWVVPRALQDRGRVSRSFWDMSQLGITYYSDRRGGGGGGITGTAEGLDKGCRIRGGDRVLDGKIRAPGEEGDKYLLELTDARTHHLLLFSGVDSQAASEGDLQRAEAKFVENSRIPAQVHGIFGEKPNGQSGYVDVDGILHREFGFKKASYILIRPDGYAAHVGPLSALGALVGWFNESLE</sequence>
<keyword evidence="4" id="KW-0274">FAD</keyword>
<dbReference type="AlphaFoldDB" id="A0AAN9YT62"/>
<dbReference type="PANTHER" id="PTHR43004">
    <property type="entry name" value="TRK SYSTEM POTASSIUM UPTAKE PROTEIN"/>
    <property type="match status" value="1"/>
</dbReference>
<evidence type="ECO:0000259" key="7">
    <source>
        <dbReference type="Pfam" id="PF01494"/>
    </source>
</evidence>
<reference evidence="8 9" key="1">
    <citation type="submission" date="2024-02" db="EMBL/GenBank/DDBJ databases">
        <title>De novo assembly and annotation of 12 fungi associated with fruit tree decline syndrome in Ontario, Canada.</title>
        <authorList>
            <person name="Sulman M."/>
            <person name="Ellouze W."/>
            <person name="Ilyukhin E."/>
        </authorList>
    </citation>
    <scope>NUCLEOTIDE SEQUENCE [LARGE SCALE GENOMIC DNA]</scope>
    <source>
        <strain evidence="8 9">M11/M66-122</strain>
    </source>
</reference>
<comment type="caution">
    <text evidence="8">The sequence shown here is derived from an EMBL/GenBank/DDBJ whole genome shotgun (WGS) entry which is preliminary data.</text>
</comment>
<dbReference type="SUPFAM" id="SSF51905">
    <property type="entry name" value="FAD/NAD(P)-binding domain"/>
    <property type="match status" value="1"/>
</dbReference>
<feature type="region of interest" description="Disordered" evidence="6">
    <location>
        <begin position="73"/>
        <end position="97"/>
    </location>
</feature>
<dbReference type="GO" id="GO:0071949">
    <property type="term" value="F:FAD binding"/>
    <property type="evidence" value="ECO:0007669"/>
    <property type="project" value="InterPro"/>
</dbReference>
<dbReference type="InterPro" id="IPR002938">
    <property type="entry name" value="FAD-bd"/>
</dbReference>
<organism evidence="8 9">
    <name type="scientific">Diatrype stigma</name>
    <dbReference type="NCBI Taxonomy" id="117547"/>
    <lineage>
        <taxon>Eukaryota</taxon>
        <taxon>Fungi</taxon>
        <taxon>Dikarya</taxon>
        <taxon>Ascomycota</taxon>
        <taxon>Pezizomycotina</taxon>
        <taxon>Sordariomycetes</taxon>
        <taxon>Xylariomycetidae</taxon>
        <taxon>Xylariales</taxon>
        <taxon>Diatrypaceae</taxon>
        <taxon>Diatrype</taxon>
    </lineage>
</organism>
<comment type="cofactor">
    <cofactor evidence="1">
        <name>FAD</name>
        <dbReference type="ChEBI" id="CHEBI:57692"/>
    </cofactor>
</comment>
<dbReference type="PANTHER" id="PTHR43004:SF19">
    <property type="entry name" value="BINDING MONOOXYGENASE, PUTATIVE (JCVI)-RELATED"/>
    <property type="match status" value="1"/>
</dbReference>
<feature type="region of interest" description="Disordered" evidence="6">
    <location>
        <begin position="173"/>
        <end position="207"/>
    </location>
</feature>
<evidence type="ECO:0000256" key="3">
    <source>
        <dbReference type="ARBA" id="ARBA00022630"/>
    </source>
</evidence>
<keyword evidence="9" id="KW-1185">Reference proteome</keyword>